<keyword evidence="2 3" id="KW-0812">Transmembrane</keyword>
<proteinExistence type="predicted"/>
<organism evidence="3 4">
    <name type="scientific">Tetrahymena thermophila (strain SB210)</name>
    <dbReference type="NCBI Taxonomy" id="312017"/>
    <lineage>
        <taxon>Eukaryota</taxon>
        <taxon>Sar</taxon>
        <taxon>Alveolata</taxon>
        <taxon>Ciliophora</taxon>
        <taxon>Intramacronucleata</taxon>
        <taxon>Oligohymenophorea</taxon>
        <taxon>Hymenostomatida</taxon>
        <taxon>Tetrahymenina</taxon>
        <taxon>Tetrahymenidae</taxon>
        <taxon>Tetrahymena</taxon>
    </lineage>
</organism>
<gene>
    <name evidence="3" type="ORF">TTHERM_00537440</name>
</gene>
<feature type="region of interest" description="Disordered" evidence="1">
    <location>
        <begin position="123"/>
        <end position="142"/>
    </location>
</feature>
<feature type="transmembrane region" description="Helical" evidence="2">
    <location>
        <begin position="578"/>
        <end position="599"/>
    </location>
</feature>
<reference evidence="4" key="1">
    <citation type="journal article" date="2006" name="PLoS Biol.">
        <title>Macronuclear genome sequence of the ciliate Tetrahymena thermophila, a model eukaryote.</title>
        <authorList>
            <person name="Eisen J.A."/>
            <person name="Coyne R.S."/>
            <person name="Wu M."/>
            <person name="Wu D."/>
            <person name="Thiagarajan M."/>
            <person name="Wortman J.R."/>
            <person name="Badger J.H."/>
            <person name="Ren Q."/>
            <person name="Amedeo P."/>
            <person name="Jones K.M."/>
            <person name="Tallon L.J."/>
            <person name="Delcher A.L."/>
            <person name="Salzberg S.L."/>
            <person name="Silva J.C."/>
            <person name="Haas B.J."/>
            <person name="Majoros W.H."/>
            <person name="Farzad M."/>
            <person name="Carlton J.M."/>
            <person name="Smith R.K. Jr."/>
            <person name="Garg J."/>
            <person name="Pearlman R.E."/>
            <person name="Karrer K.M."/>
            <person name="Sun L."/>
            <person name="Manning G."/>
            <person name="Elde N.C."/>
            <person name="Turkewitz A.P."/>
            <person name="Asai D.J."/>
            <person name="Wilkes D.E."/>
            <person name="Wang Y."/>
            <person name="Cai H."/>
            <person name="Collins K."/>
            <person name="Stewart B.A."/>
            <person name="Lee S.R."/>
            <person name="Wilamowska K."/>
            <person name="Weinberg Z."/>
            <person name="Ruzzo W.L."/>
            <person name="Wloga D."/>
            <person name="Gaertig J."/>
            <person name="Frankel J."/>
            <person name="Tsao C.-C."/>
            <person name="Gorovsky M.A."/>
            <person name="Keeling P.J."/>
            <person name="Waller R.F."/>
            <person name="Patron N.J."/>
            <person name="Cherry J.M."/>
            <person name="Stover N.A."/>
            <person name="Krieger C.J."/>
            <person name="del Toro C."/>
            <person name="Ryder H.F."/>
            <person name="Williamson S.C."/>
            <person name="Barbeau R.A."/>
            <person name="Hamilton E.P."/>
            <person name="Orias E."/>
        </authorList>
    </citation>
    <scope>NUCLEOTIDE SEQUENCE [LARGE SCALE GENOMIC DNA]</scope>
    <source>
        <strain evidence="4">SB210</strain>
    </source>
</reference>
<dbReference type="Proteomes" id="UP000009168">
    <property type="component" value="Unassembled WGS sequence"/>
</dbReference>
<evidence type="ECO:0000313" key="4">
    <source>
        <dbReference type="Proteomes" id="UP000009168"/>
    </source>
</evidence>
<accession>I7MA34</accession>
<feature type="transmembrane region" description="Helical" evidence="2">
    <location>
        <begin position="509"/>
        <end position="532"/>
    </location>
</feature>
<dbReference type="HOGENOM" id="CLU_445161_0_0_1"/>
<name>I7MA34_TETTS</name>
<evidence type="ECO:0000256" key="2">
    <source>
        <dbReference type="SAM" id="Phobius"/>
    </source>
</evidence>
<evidence type="ECO:0000313" key="3">
    <source>
        <dbReference type="EMBL" id="EAS03309.1"/>
    </source>
</evidence>
<feature type="transmembrane region" description="Helical" evidence="2">
    <location>
        <begin position="16"/>
        <end position="41"/>
    </location>
</feature>
<dbReference type="RefSeq" id="XP_001023554.1">
    <property type="nucleotide sequence ID" value="XM_001023554.2"/>
</dbReference>
<keyword evidence="4" id="KW-1185">Reference proteome</keyword>
<dbReference type="GeneID" id="7842698"/>
<keyword evidence="2" id="KW-1133">Transmembrane helix</keyword>
<dbReference type="InParanoid" id="I7MA34"/>
<feature type="transmembrane region" description="Helical" evidence="2">
    <location>
        <begin position="476"/>
        <end position="497"/>
    </location>
</feature>
<dbReference type="AlphaFoldDB" id="I7MA34"/>
<protein>
    <submittedName>
        <fullName evidence="3">Transmembrane protein, putative</fullName>
    </submittedName>
</protein>
<keyword evidence="2" id="KW-0472">Membrane</keyword>
<sequence>MLQSQQNAQTSERSRVLILANSCVHILYGVTTILLVSFAAVKLAQNETHAENGIQKNWENNMIIDIQSSRYDTCPLGYESMFSFEWPGTIPACNCQLWNENPTRPHGPDGEFTQTNQNTHNLSEQDIEEQKEEKESKSNNQGNFIQNHLKKQQFNQEDNYKQEKQQENKDEKIGDAKKQDLKKQINHPKRNKLDQVNVAYNQPNPYQPSKEDLLAKLKKYGQENKIYTEGICNWNQTQAGCVDIQPVKQQSFTKWKQRLQWCVARAQAVNMSIMQKYYDYENGICKDENLRVCGDPEDKNYQYCFPKQYTQCPINGILITTTPPRGQEQLYYQSRPMQFSRNQMLYVSRNLPKQMPLSDFLVAEDSVCIEDPKNNISKDHQDYYLLKSQRKRCSSNITDDRYVIIDSQGEQSFYYNNFALQYRDQLPDFTLNNTYIYNLYKHQYIYWKHECDEYMSYFLSDKDFDQFYTRQRTLKIITYVISIVTIMISTFELLLICRVPMVLRFEKVILQYNPVIVFVLQLIVLPFSAAALHQANVLYNIEKQLSLKQCTDEFTLKLIGTGSIQIHQEIKNFNKGQIIFICLILLANAINFLLTLCCSQSSAQPKKKRRASTY</sequence>
<dbReference type="EMBL" id="GG662495">
    <property type="protein sequence ID" value="EAS03309.1"/>
    <property type="molecule type" value="Genomic_DNA"/>
</dbReference>
<evidence type="ECO:0000256" key="1">
    <source>
        <dbReference type="SAM" id="MobiDB-lite"/>
    </source>
</evidence>
<feature type="region of interest" description="Disordered" evidence="1">
    <location>
        <begin position="155"/>
        <end position="194"/>
    </location>
</feature>
<dbReference type="KEGG" id="tet:TTHERM_00537440"/>
<feature type="compositionally biased region" description="Basic and acidic residues" evidence="1">
    <location>
        <begin position="158"/>
        <end position="183"/>
    </location>
</feature>